<protein>
    <recommendedName>
        <fullName evidence="4">Metal-dependent hydrolase</fullName>
    </recommendedName>
</protein>
<reference evidence="2 3" key="1">
    <citation type="submission" date="2017-01" db="EMBL/GenBank/DDBJ databases">
        <title>Novel large sulfur bacteria in the metagenomes of groundwater-fed chemosynthetic microbial mats in the Lake Huron basin.</title>
        <authorList>
            <person name="Sharrar A.M."/>
            <person name="Flood B.E."/>
            <person name="Bailey J.V."/>
            <person name="Jones D.S."/>
            <person name="Biddanda B."/>
            <person name="Ruberg S.A."/>
            <person name="Marcus D.N."/>
            <person name="Dick G.J."/>
        </authorList>
    </citation>
    <scope>NUCLEOTIDE SEQUENCE [LARGE SCALE GENOMIC DNA]</scope>
    <source>
        <strain evidence="2">A8</strain>
    </source>
</reference>
<dbReference type="InterPro" id="IPR007404">
    <property type="entry name" value="YdjM-like"/>
</dbReference>
<accession>A0A1Y1QBH4</accession>
<evidence type="ECO:0000313" key="3">
    <source>
        <dbReference type="Proteomes" id="UP000192491"/>
    </source>
</evidence>
<feature type="transmembrane region" description="Helical" evidence="1">
    <location>
        <begin position="51"/>
        <end position="70"/>
    </location>
</feature>
<evidence type="ECO:0000256" key="1">
    <source>
        <dbReference type="SAM" id="Phobius"/>
    </source>
</evidence>
<keyword evidence="1" id="KW-0472">Membrane</keyword>
<keyword evidence="1" id="KW-0812">Transmembrane</keyword>
<name>A0A1Y1QBH4_9GAMM</name>
<comment type="caution">
    <text evidence="2">The sequence shown here is derived from an EMBL/GenBank/DDBJ whole genome shotgun (WGS) entry which is preliminary data.</text>
</comment>
<dbReference type="Pfam" id="PF04307">
    <property type="entry name" value="YdjM"/>
    <property type="match status" value="1"/>
</dbReference>
<dbReference type="AlphaFoldDB" id="A0A1Y1QBH4"/>
<dbReference type="Proteomes" id="UP000192491">
    <property type="component" value="Unassembled WGS sequence"/>
</dbReference>
<dbReference type="EMBL" id="MTEJ01000542">
    <property type="protein sequence ID" value="OQX01814.1"/>
    <property type="molecule type" value="Genomic_DNA"/>
</dbReference>
<gene>
    <name evidence="2" type="ORF">BWK73_44820</name>
</gene>
<feature type="transmembrane region" description="Helical" evidence="1">
    <location>
        <begin position="119"/>
        <end position="139"/>
    </location>
</feature>
<organism evidence="2 3">
    <name type="scientific">Thiothrix lacustris</name>
    <dbReference type="NCBI Taxonomy" id="525917"/>
    <lineage>
        <taxon>Bacteria</taxon>
        <taxon>Pseudomonadati</taxon>
        <taxon>Pseudomonadota</taxon>
        <taxon>Gammaproteobacteria</taxon>
        <taxon>Thiotrichales</taxon>
        <taxon>Thiotrichaceae</taxon>
        <taxon>Thiothrix</taxon>
    </lineage>
</organism>
<evidence type="ECO:0000313" key="2">
    <source>
        <dbReference type="EMBL" id="OQX01814.1"/>
    </source>
</evidence>
<evidence type="ECO:0008006" key="4">
    <source>
        <dbReference type="Google" id="ProtNLM"/>
    </source>
</evidence>
<keyword evidence="1" id="KW-1133">Transmembrane helix</keyword>
<sequence>MKWINHLAIAGATTALVAPALVPVALLGSTAPDWLEWMLEKLGGRKVKHRGITHVVLYWAGGLAFALGLWDFHGILAAFAYGGLTHVLADSLTVSGVPFTPNAERRFHLFGGRLRTGNAGEYGIAWGIVGVCFVLAMLFKPGGGSGWYPFFYDWHGLYQSGVVDAKEWKDNRLKFF</sequence>
<proteinExistence type="predicted"/>